<dbReference type="InterPro" id="IPR019186">
    <property type="entry name" value="Nucleolar_protein_12"/>
</dbReference>
<evidence type="ECO:0000256" key="1">
    <source>
        <dbReference type="ARBA" id="ARBA00004604"/>
    </source>
</evidence>
<protein>
    <recommendedName>
        <fullName evidence="3">Nucleolar protein 12</fullName>
    </recommendedName>
</protein>
<gene>
    <name evidence="8" type="ORF">CINCED_3A004851</name>
</gene>
<comment type="subcellular location">
    <subcellularLocation>
        <location evidence="1">Nucleus</location>
        <location evidence="1">Nucleolus</location>
    </subcellularLocation>
</comment>
<evidence type="ECO:0000313" key="9">
    <source>
        <dbReference type="Proteomes" id="UP000325440"/>
    </source>
</evidence>
<evidence type="ECO:0000313" key="8">
    <source>
        <dbReference type="EMBL" id="VVC44270.1"/>
    </source>
</evidence>
<organism evidence="8 9">
    <name type="scientific">Cinara cedri</name>
    <dbReference type="NCBI Taxonomy" id="506608"/>
    <lineage>
        <taxon>Eukaryota</taxon>
        <taxon>Metazoa</taxon>
        <taxon>Ecdysozoa</taxon>
        <taxon>Arthropoda</taxon>
        <taxon>Hexapoda</taxon>
        <taxon>Insecta</taxon>
        <taxon>Pterygota</taxon>
        <taxon>Neoptera</taxon>
        <taxon>Paraneoptera</taxon>
        <taxon>Hemiptera</taxon>
        <taxon>Sternorrhyncha</taxon>
        <taxon>Aphidomorpha</taxon>
        <taxon>Aphidoidea</taxon>
        <taxon>Aphididae</taxon>
        <taxon>Lachninae</taxon>
        <taxon>Cinara</taxon>
    </lineage>
</organism>
<dbReference type="GO" id="GO:0019843">
    <property type="term" value="F:rRNA binding"/>
    <property type="evidence" value="ECO:0007669"/>
    <property type="project" value="TreeGrafter"/>
</dbReference>
<comment type="similarity">
    <text evidence="2">Belongs to the RRP17 family.</text>
</comment>
<keyword evidence="9" id="KW-1185">Reference proteome</keyword>
<feature type="compositionally biased region" description="Basic residues" evidence="7">
    <location>
        <begin position="203"/>
        <end position="213"/>
    </location>
</feature>
<sequence length="213" mass="25425">MDIEDDFEDRTKVKRHRKPINRKTKRIITFDEKSRSEFLTGFHKRKLARRKKAKEDFEKKLKEEKKRIKTEAREAFKKLTNSHPFIPEPLDMVTEEYSLTNHTVQICDLSTDEIAKCNNWIGANQVIYEDEKESDPEDIDDENDCEEVPGMNFNSIKEIKKAIKKQAAETVQNSKVFKMKNKIERIKDKKKAKRKKLLESKRQKWLKKKGKKR</sequence>
<dbReference type="AlphaFoldDB" id="A0A5E4NKM7"/>
<dbReference type="PANTHER" id="PTHR14577:SF0">
    <property type="entry name" value="NUCLEOLAR PROTEIN 12"/>
    <property type="match status" value="1"/>
</dbReference>
<evidence type="ECO:0000256" key="2">
    <source>
        <dbReference type="ARBA" id="ARBA00007175"/>
    </source>
</evidence>
<evidence type="ECO:0000256" key="7">
    <source>
        <dbReference type="SAM" id="MobiDB-lite"/>
    </source>
</evidence>
<evidence type="ECO:0000256" key="5">
    <source>
        <dbReference type="ARBA" id="ARBA00023242"/>
    </source>
</evidence>
<keyword evidence="5" id="KW-0539">Nucleus</keyword>
<feature type="coiled-coil region" evidence="6">
    <location>
        <begin position="47"/>
        <end position="78"/>
    </location>
</feature>
<name>A0A5E4NKM7_9HEMI</name>
<evidence type="ECO:0000256" key="3">
    <source>
        <dbReference type="ARBA" id="ARBA00015520"/>
    </source>
</evidence>
<keyword evidence="4 6" id="KW-0175">Coiled coil</keyword>
<dbReference type="GO" id="GO:0005730">
    <property type="term" value="C:nucleolus"/>
    <property type="evidence" value="ECO:0007669"/>
    <property type="project" value="UniProtKB-SubCell"/>
</dbReference>
<proteinExistence type="inferred from homology"/>
<feature type="region of interest" description="Disordered" evidence="7">
    <location>
        <begin position="188"/>
        <end position="213"/>
    </location>
</feature>
<evidence type="ECO:0000256" key="4">
    <source>
        <dbReference type="ARBA" id="ARBA00023054"/>
    </source>
</evidence>
<accession>A0A5E4NKM7</accession>
<dbReference type="Proteomes" id="UP000325440">
    <property type="component" value="Unassembled WGS sequence"/>
</dbReference>
<dbReference type="PANTHER" id="PTHR14577">
    <property type="entry name" value="NUCLEOLAR PROTEIN 12"/>
    <property type="match status" value="1"/>
</dbReference>
<dbReference type="OrthoDB" id="551633at2759"/>
<reference evidence="8 9" key="1">
    <citation type="submission" date="2019-08" db="EMBL/GenBank/DDBJ databases">
        <authorList>
            <person name="Alioto T."/>
            <person name="Alioto T."/>
            <person name="Gomez Garrido J."/>
        </authorList>
    </citation>
    <scope>NUCLEOTIDE SEQUENCE [LARGE SCALE GENOMIC DNA]</scope>
</reference>
<evidence type="ECO:0000256" key="6">
    <source>
        <dbReference type="SAM" id="Coils"/>
    </source>
</evidence>
<dbReference type="EMBL" id="CABPRJ010002377">
    <property type="protein sequence ID" value="VVC44270.1"/>
    <property type="molecule type" value="Genomic_DNA"/>
</dbReference>
<dbReference type="Pfam" id="PF09805">
    <property type="entry name" value="Nop25"/>
    <property type="match status" value="1"/>
</dbReference>